<protein>
    <submittedName>
        <fullName evidence="2">Polyisoprenoid-binding protein YceI</fullName>
    </submittedName>
</protein>
<dbReference type="Gene3D" id="2.40.128.110">
    <property type="entry name" value="Lipid/polyisoprenoid-binding, YceI-like"/>
    <property type="match status" value="1"/>
</dbReference>
<gene>
    <name evidence="2" type="ORF">SAMN05660909_01839</name>
</gene>
<dbReference type="STRING" id="408074.SAMN05660909_01839"/>
<dbReference type="EMBL" id="FNRL01000007">
    <property type="protein sequence ID" value="SEA42315.1"/>
    <property type="molecule type" value="Genomic_DNA"/>
</dbReference>
<dbReference type="PANTHER" id="PTHR34406:SF1">
    <property type="entry name" value="PROTEIN YCEI"/>
    <property type="match status" value="1"/>
</dbReference>
<dbReference type="RefSeq" id="WP_089760890.1">
    <property type="nucleotide sequence ID" value="NZ_BKAT01000024.1"/>
</dbReference>
<feature type="domain" description="Lipid/polyisoprenoid-binding YceI-like" evidence="1">
    <location>
        <begin position="5"/>
        <end position="175"/>
    </location>
</feature>
<evidence type="ECO:0000259" key="1">
    <source>
        <dbReference type="SMART" id="SM00867"/>
    </source>
</evidence>
<dbReference type="SUPFAM" id="SSF101874">
    <property type="entry name" value="YceI-like"/>
    <property type="match status" value="1"/>
</dbReference>
<dbReference type="SMART" id="SM00867">
    <property type="entry name" value="YceI"/>
    <property type="match status" value="1"/>
</dbReference>
<dbReference type="InterPro" id="IPR036761">
    <property type="entry name" value="TTHA0802/YceI-like_sf"/>
</dbReference>
<sequence length="177" mass="19716">MAKQQWVLDPSHSELGFKIRHLMITNVSGKFNDFTVDAETEGEDFMTAKVKVAIDVDSINTGSADRDKHLRSPEFFDVNAYRNITFVATRYESVDGDGSYELYGDLTIRDVTKNIKLDIEFGGVVKDPWGNTKAGFTINGKINRKDFGLTWNAATETGGVMVGDEVKINGEVQLIKK</sequence>
<evidence type="ECO:0000313" key="2">
    <source>
        <dbReference type="EMBL" id="SEA42315.1"/>
    </source>
</evidence>
<organism evidence="2 3">
    <name type="scientific">Chitinophaga terrae</name>
    <name type="common">ex Kim and Jung 2007</name>
    <dbReference type="NCBI Taxonomy" id="408074"/>
    <lineage>
        <taxon>Bacteria</taxon>
        <taxon>Pseudomonadati</taxon>
        <taxon>Bacteroidota</taxon>
        <taxon>Chitinophagia</taxon>
        <taxon>Chitinophagales</taxon>
        <taxon>Chitinophagaceae</taxon>
        <taxon>Chitinophaga</taxon>
    </lineage>
</organism>
<evidence type="ECO:0000313" key="3">
    <source>
        <dbReference type="Proteomes" id="UP000199656"/>
    </source>
</evidence>
<dbReference type="AlphaFoldDB" id="A0A1H4B290"/>
<keyword evidence="3" id="KW-1185">Reference proteome</keyword>
<dbReference type="PANTHER" id="PTHR34406">
    <property type="entry name" value="PROTEIN YCEI"/>
    <property type="match status" value="1"/>
</dbReference>
<reference evidence="3" key="1">
    <citation type="submission" date="2016-10" db="EMBL/GenBank/DDBJ databases">
        <authorList>
            <person name="Varghese N."/>
            <person name="Submissions S."/>
        </authorList>
    </citation>
    <scope>NUCLEOTIDE SEQUENCE [LARGE SCALE GENOMIC DNA]</scope>
    <source>
        <strain evidence="3">DSM 23920</strain>
    </source>
</reference>
<name>A0A1H4B290_9BACT</name>
<dbReference type="Proteomes" id="UP000199656">
    <property type="component" value="Unassembled WGS sequence"/>
</dbReference>
<dbReference type="OrthoDB" id="9811006at2"/>
<dbReference type="InterPro" id="IPR007372">
    <property type="entry name" value="Lipid/polyisoprenoid-bd_YceI"/>
</dbReference>
<accession>A0A1H4B290</accession>
<dbReference type="Pfam" id="PF04264">
    <property type="entry name" value="YceI"/>
    <property type="match status" value="1"/>
</dbReference>
<proteinExistence type="predicted"/>